<keyword evidence="10" id="KW-0966">Cell projection</keyword>
<evidence type="ECO:0000256" key="4">
    <source>
        <dbReference type="ARBA" id="ARBA00022448"/>
    </source>
</evidence>
<feature type="region of interest" description="Disordered" evidence="8">
    <location>
        <begin position="26"/>
        <end position="92"/>
    </location>
</feature>
<dbReference type="InterPro" id="IPR018035">
    <property type="entry name" value="Flagellar_FliH/T3SS_HrpE"/>
</dbReference>
<keyword evidence="7" id="KW-1006">Bacterial flagellum protein export</keyword>
<name>A0A7H9CL14_9BACT</name>
<feature type="compositionally biased region" description="Basic and acidic residues" evidence="8">
    <location>
        <begin position="122"/>
        <end position="140"/>
    </location>
</feature>
<evidence type="ECO:0000256" key="6">
    <source>
        <dbReference type="ARBA" id="ARBA00022927"/>
    </source>
</evidence>
<dbReference type="KEGG" id="cinf:CINF_1404"/>
<comment type="similarity">
    <text evidence="2">Belongs to the FliH family.</text>
</comment>
<dbReference type="GO" id="GO:0005829">
    <property type="term" value="C:cytosol"/>
    <property type="evidence" value="ECO:0007669"/>
    <property type="project" value="TreeGrafter"/>
</dbReference>
<dbReference type="RefSeq" id="WP_179975024.1">
    <property type="nucleotide sequence ID" value="NZ_CP049075.1"/>
</dbReference>
<keyword evidence="5" id="KW-1005">Bacterial flagellum biogenesis</keyword>
<feature type="compositionally biased region" description="Polar residues" evidence="8">
    <location>
        <begin position="63"/>
        <end position="73"/>
    </location>
</feature>
<evidence type="ECO:0000256" key="8">
    <source>
        <dbReference type="SAM" id="MobiDB-lite"/>
    </source>
</evidence>
<keyword evidence="6" id="KW-0653">Protein transport</keyword>
<evidence type="ECO:0000256" key="7">
    <source>
        <dbReference type="ARBA" id="ARBA00023225"/>
    </source>
</evidence>
<proteinExistence type="inferred from homology"/>
<dbReference type="EMBL" id="CP049075">
    <property type="protein sequence ID" value="QLI05888.1"/>
    <property type="molecule type" value="Genomic_DNA"/>
</dbReference>
<reference evidence="10 11" key="1">
    <citation type="submission" date="2020-02" db="EMBL/GenBank/DDBJ databases">
        <title>Complete genome sequence of the novel Campylobacter species Candidatus Campylobacter infans.</title>
        <authorList>
            <person name="Duim B."/>
            <person name="Zomer A."/>
            <person name="van der Graaf L."/>
            <person name="Wagenaar J."/>
        </authorList>
    </citation>
    <scope>NUCLEOTIDE SEQUENCE [LARGE SCALE GENOMIC DNA]</scope>
    <source>
        <strain evidence="10 11">19S00001</strain>
    </source>
</reference>
<gene>
    <name evidence="10" type="primary">fliH</name>
    <name evidence="10" type="ORF">CINF_1404</name>
</gene>
<organism evidence="10 11">
    <name type="scientific">Candidatus Campylobacter infans</name>
    <dbReference type="NCBI Taxonomy" id="2561898"/>
    <lineage>
        <taxon>Bacteria</taxon>
        <taxon>Pseudomonadati</taxon>
        <taxon>Campylobacterota</taxon>
        <taxon>Epsilonproteobacteria</taxon>
        <taxon>Campylobacterales</taxon>
        <taxon>Campylobacteraceae</taxon>
        <taxon>Campylobacter</taxon>
    </lineage>
</organism>
<comment type="function">
    <text evidence="1">Needed for flagellar regrowth and assembly.</text>
</comment>
<protein>
    <recommendedName>
        <fullName evidence="3">Flagellar assembly protein FliH</fullName>
    </recommendedName>
</protein>
<dbReference type="PANTHER" id="PTHR34982">
    <property type="entry name" value="YOP PROTEINS TRANSLOCATION PROTEIN L"/>
    <property type="match status" value="1"/>
</dbReference>
<dbReference type="GO" id="GO:0015031">
    <property type="term" value="P:protein transport"/>
    <property type="evidence" value="ECO:0007669"/>
    <property type="project" value="UniProtKB-KW"/>
</dbReference>
<dbReference type="Pfam" id="PF02108">
    <property type="entry name" value="FliH"/>
    <property type="match status" value="1"/>
</dbReference>
<sequence length="289" mass="32268">MQSNVIDASSQKHTIKPYRFKVLNTRRDNEENANISNEKPSKCAEQANAEQINVEQIDKESTADTSLETTQVITPAIKQPEPQEPQSTQNSQPSFIEELLKRTDELSDNIIKLQMKIESQESEFKQRLASETDKARKEGEQAGEQAAKTAYDAQIKDLESKYSTSIKKLDEQSARFDEFLAKTQEQLSHTAIDIAKEVVLKEIKENSAKVALNIAKSLISELKDAASVEIKVNSKDYGYLSEQFEGDTHIKLSSDDAISPGGALLLSDSGNIDGTINTRFEKIRKILSE</sequence>
<evidence type="ECO:0000256" key="3">
    <source>
        <dbReference type="ARBA" id="ARBA00016507"/>
    </source>
</evidence>
<dbReference type="NCBIfam" id="NF005196">
    <property type="entry name" value="PRK06669.1-1"/>
    <property type="match status" value="1"/>
</dbReference>
<accession>A0A7H9CL14</accession>
<keyword evidence="4" id="KW-0813">Transport</keyword>
<dbReference type="InterPro" id="IPR051472">
    <property type="entry name" value="T3SS_Stator/FliH"/>
</dbReference>
<dbReference type="PANTHER" id="PTHR34982:SF1">
    <property type="entry name" value="FLAGELLAR ASSEMBLY PROTEIN FLIH"/>
    <property type="match status" value="1"/>
</dbReference>
<keyword evidence="10" id="KW-0969">Cilium</keyword>
<keyword evidence="11" id="KW-1185">Reference proteome</keyword>
<feature type="region of interest" description="Disordered" evidence="8">
    <location>
        <begin position="122"/>
        <end position="148"/>
    </location>
</feature>
<dbReference type="Proteomes" id="UP000509414">
    <property type="component" value="Chromosome"/>
</dbReference>
<evidence type="ECO:0000256" key="2">
    <source>
        <dbReference type="ARBA" id="ARBA00006602"/>
    </source>
</evidence>
<evidence type="ECO:0000313" key="11">
    <source>
        <dbReference type="Proteomes" id="UP000509414"/>
    </source>
</evidence>
<evidence type="ECO:0000313" key="10">
    <source>
        <dbReference type="EMBL" id="QLI05888.1"/>
    </source>
</evidence>
<evidence type="ECO:0000259" key="9">
    <source>
        <dbReference type="Pfam" id="PF02108"/>
    </source>
</evidence>
<dbReference type="AlphaFoldDB" id="A0A7H9CL14"/>
<keyword evidence="10" id="KW-0282">Flagellum</keyword>
<evidence type="ECO:0000256" key="1">
    <source>
        <dbReference type="ARBA" id="ARBA00003041"/>
    </source>
</evidence>
<evidence type="ECO:0000256" key="5">
    <source>
        <dbReference type="ARBA" id="ARBA00022795"/>
    </source>
</evidence>
<dbReference type="GO" id="GO:0044781">
    <property type="term" value="P:bacterial-type flagellum organization"/>
    <property type="evidence" value="ECO:0007669"/>
    <property type="project" value="UniProtKB-KW"/>
</dbReference>
<feature type="domain" description="Flagellar assembly protein FliH/Type III secretion system HrpE" evidence="9">
    <location>
        <begin position="161"/>
        <end position="283"/>
    </location>
</feature>